<accession>A0AAD5CBC0</accession>
<name>A0AAD5CBC0_AMBAR</name>
<sequence length="34" mass="3914">MVNTTRIILQKQMLHFCVRGARIQVDALAKLTMI</sequence>
<gene>
    <name evidence="1" type="ORF">M8C21_021093</name>
</gene>
<dbReference type="AlphaFoldDB" id="A0AAD5CBC0"/>
<comment type="caution">
    <text evidence="1">The sequence shown here is derived from an EMBL/GenBank/DDBJ whole genome shotgun (WGS) entry which is preliminary data.</text>
</comment>
<proteinExistence type="predicted"/>
<protein>
    <submittedName>
        <fullName evidence="1">Uncharacterized protein</fullName>
    </submittedName>
</protein>
<evidence type="ECO:0000313" key="2">
    <source>
        <dbReference type="Proteomes" id="UP001206925"/>
    </source>
</evidence>
<dbReference type="EMBL" id="JAMZMK010008720">
    <property type="protein sequence ID" value="KAI7738796.1"/>
    <property type="molecule type" value="Genomic_DNA"/>
</dbReference>
<keyword evidence="2" id="KW-1185">Reference proteome</keyword>
<reference evidence="1" key="1">
    <citation type="submission" date="2022-06" db="EMBL/GenBank/DDBJ databases">
        <title>Uncovering the hologenomic basis of an extraordinary plant invasion.</title>
        <authorList>
            <person name="Bieker V.C."/>
            <person name="Martin M.D."/>
            <person name="Gilbert T."/>
            <person name="Hodgins K."/>
            <person name="Battlay P."/>
            <person name="Petersen B."/>
            <person name="Wilson J."/>
        </authorList>
    </citation>
    <scope>NUCLEOTIDE SEQUENCE</scope>
    <source>
        <strain evidence="1">AA19_3_7</strain>
        <tissue evidence="1">Leaf</tissue>
    </source>
</reference>
<organism evidence="1 2">
    <name type="scientific">Ambrosia artemisiifolia</name>
    <name type="common">Common ragweed</name>
    <dbReference type="NCBI Taxonomy" id="4212"/>
    <lineage>
        <taxon>Eukaryota</taxon>
        <taxon>Viridiplantae</taxon>
        <taxon>Streptophyta</taxon>
        <taxon>Embryophyta</taxon>
        <taxon>Tracheophyta</taxon>
        <taxon>Spermatophyta</taxon>
        <taxon>Magnoliopsida</taxon>
        <taxon>eudicotyledons</taxon>
        <taxon>Gunneridae</taxon>
        <taxon>Pentapetalae</taxon>
        <taxon>asterids</taxon>
        <taxon>campanulids</taxon>
        <taxon>Asterales</taxon>
        <taxon>Asteraceae</taxon>
        <taxon>Asteroideae</taxon>
        <taxon>Heliantheae alliance</taxon>
        <taxon>Heliantheae</taxon>
        <taxon>Ambrosia</taxon>
    </lineage>
</organism>
<dbReference type="Proteomes" id="UP001206925">
    <property type="component" value="Unassembled WGS sequence"/>
</dbReference>
<evidence type="ECO:0000313" key="1">
    <source>
        <dbReference type="EMBL" id="KAI7738796.1"/>
    </source>
</evidence>